<dbReference type="Gene3D" id="1.10.3370.10">
    <property type="entry name" value="SecY subunit domain"/>
    <property type="match status" value="1"/>
</dbReference>
<dbReference type="GO" id="GO:0015031">
    <property type="term" value="P:protein transport"/>
    <property type="evidence" value="ECO:0007669"/>
    <property type="project" value="InterPro"/>
</dbReference>
<comment type="caution">
    <text evidence="2">The sequence shown here is derived from an EMBL/GenBank/DDBJ whole genome shotgun (WGS) entry which is preliminary data.</text>
</comment>
<evidence type="ECO:0000256" key="1">
    <source>
        <dbReference type="SAM" id="Phobius"/>
    </source>
</evidence>
<keyword evidence="1" id="KW-0472">Membrane</keyword>
<feature type="transmembrane region" description="Helical" evidence="1">
    <location>
        <begin position="99"/>
        <end position="119"/>
    </location>
</feature>
<feature type="transmembrane region" description="Helical" evidence="1">
    <location>
        <begin position="131"/>
        <end position="149"/>
    </location>
</feature>
<keyword evidence="1" id="KW-1133">Transmembrane helix</keyword>
<dbReference type="OrthoDB" id="2055747at2"/>
<name>A0A2V1MY18_9LACO</name>
<dbReference type="SUPFAM" id="SSF103491">
    <property type="entry name" value="Preprotein translocase SecY subunit"/>
    <property type="match status" value="1"/>
</dbReference>
<protein>
    <recommendedName>
        <fullName evidence="4">Accessory Sec system protein translocase subunit SecY2</fullName>
    </recommendedName>
</protein>
<dbReference type="RefSeq" id="WP_109249873.1">
    <property type="nucleotide sequence ID" value="NZ_QCXQ01000002.1"/>
</dbReference>
<feature type="transmembrane region" description="Helical" evidence="1">
    <location>
        <begin position="156"/>
        <end position="177"/>
    </location>
</feature>
<dbReference type="Proteomes" id="UP000245080">
    <property type="component" value="Unassembled WGS sequence"/>
</dbReference>
<sequence>MTKQFYKKIGFTVLVLVVLQLGQQVLIPQLDPGRAQSLLHTNPLLQVYTTITGAQYAKPTLFSIGMGPYMVTLILFSALRALGIGKKWTPDQTMVMQRLMVLVFAILQAAQMVSMMRNWITPRGTMNAEMIMASSVLVLVAGAMLVTWLSDLNRIFGFGGLGIMIVPGILASSIQTFSGQKTGTAYTMSVPNVIILIVATLFFMAVTEFFNHAELRLPIQQLMTDNSLTTAYLPIKVLLPGAMPLMFGLVVFSLLRLVISHWDIPNGEQVIQVWFSTRHWQGILLYALIIILLGNLFSYMNLMPHQIAEDMNKNGDYFLGVMPGEATEQFLNQHVHRIDVVANLYLVTISCLPLVVGLWLPVASLFSYYFSSLYMVVTILDNVIEQFRALYVSSHYELL</sequence>
<gene>
    <name evidence="2" type="ORF">DCM90_02930</name>
</gene>
<feature type="transmembrane region" description="Helical" evidence="1">
    <location>
        <begin position="231"/>
        <end position="259"/>
    </location>
</feature>
<dbReference type="EMBL" id="QCXQ01000002">
    <property type="protein sequence ID" value="PWF99923.1"/>
    <property type="molecule type" value="Genomic_DNA"/>
</dbReference>
<proteinExistence type="predicted"/>
<evidence type="ECO:0008006" key="4">
    <source>
        <dbReference type="Google" id="ProtNLM"/>
    </source>
</evidence>
<dbReference type="Pfam" id="PF00344">
    <property type="entry name" value="SecY"/>
    <property type="match status" value="1"/>
</dbReference>
<keyword evidence="1" id="KW-0812">Transmembrane</keyword>
<feature type="transmembrane region" description="Helical" evidence="1">
    <location>
        <begin position="189"/>
        <end position="210"/>
    </location>
</feature>
<dbReference type="InterPro" id="IPR023201">
    <property type="entry name" value="SecY_dom_sf"/>
</dbReference>
<feature type="transmembrane region" description="Helical" evidence="1">
    <location>
        <begin position="340"/>
        <end position="360"/>
    </location>
</feature>
<dbReference type="AlphaFoldDB" id="A0A2V1MY18"/>
<feature type="transmembrane region" description="Helical" evidence="1">
    <location>
        <begin position="61"/>
        <end position="79"/>
    </location>
</feature>
<accession>A0A2V1MY18</accession>
<evidence type="ECO:0000313" key="2">
    <source>
        <dbReference type="EMBL" id="PWF99923.1"/>
    </source>
</evidence>
<keyword evidence="3" id="KW-1185">Reference proteome</keyword>
<dbReference type="InterPro" id="IPR002208">
    <property type="entry name" value="SecY/SEC61-alpha"/>
</dbReference>
<feature type="transmembrane region" description="Helical" evidence="1">
    <location>
        <begin position="279"/>
        <end position="297"/>
    </location>
</feature>
<organism evidence="2 3">
    <name type="scientific">Levilactobacillus bambusae</name>
    <dbReference type="NCBI Taxonomy" id="2024736"/>
    <lineage>
        <taxon>Bacteria</taxon>
        <taxon>Bacillati</taxon>
        <taxon>Bacillota</taxon>
        <taxon>Bacilli</taxon>
        <taxon>Lactobacillales</taxon>
        <taxon>Lactobacillaceae</taxon>
        <taxon>Levilactobacillus</taxon>
    </lineage>
</organism>
<reference evidence="2 3" key="1">
    <citation type="journal article" date="2018" name="Int. J. Syst. Evol. Microbiol.">
        <title>Lactobacillus bambusae sp. nov., isolated from a traditional fermented Ma-bamboo shoots of Taiwan.</title>
        <authorList>
            <person name="Wang L.-T."/>
        </authorList>
    </citation>
    <scope>NUCLEOTIDE SEQUENCE [LARGE SCALE GENOMIC DNA]</scope>
    <source>
        <strain evidence="2 3">BS-W1</strain>
    </source>
</reference>
<dbReference type="PIRSF" id="PIRSF004557">
    <property type="entry name" value="SecY"/>
    <property type="match status" value="1"/>
</dbReference>
<evidence type="ECO:0000313" key="3">
    <source>
        <dbReference type="Proteomes" id="UP000245080"/>
    </source>
</evidence>
<dbReference type="PRINTS" id="PR00303">
    <property type="entry name" value="SECYTRNLCASE"/>
</dbReference>
<dbReference type="GO" id="GO:0016020">
    <property type="term" value="C:membrane"/>
    <property type="evidence" value="ECO:0007669"/>
    <property type="project" value="InterPro"/>
</dbReference>